<evidence type="ECO:0000256" key="5">
    <source>
        <dbReference type="SAM" id="Phobius"/>
    </source>
</evidence>
<keyword evidence="7" id="KW-1185">Reference proteome</keyword>
<feature type="transmembrane region" description="Helical" evidence="5">
    <location>
        <begin position="221"/>
        <end position="242"/>
    </location>
</feature>
<dbReference type="RefSeq" id="WP_345247716.1">
    <property type="nucleotide sequence ID" value="NZ_BAABFO010000005.1"/>
</dbReference>
<evidence type="ECO:0000256" key="3">
    <source>
        <dbReference type="ARBA" id="ARBA00022989"/>
    </source>
</evidence>
<comment type="subcellular location">
    <subcellularLocation>
        <location evidence="1">Membrane</location>
        <topology evidence="1">Multi-pass membrane protein</topology>
    </subcellularLocation>
</comment>
<organism evidence="6 7">
    <name type="scientific">Pigmentiphaga soli</name>
    <dbReference type="NCBI Taxonomy" id="1007095"/>
    <lineage>
        <taxon>Bacteria</taxon>
        <taxon>Pseudomonadati</taxon>
        <taxon>Pseudomonadota</taxon>
        <taxon>Betaproteobacteria</taxon>
        <taxon>Burkholderiales</taxon>
        <taxon>Alcaligenaceae</taxon>
        <taxon>Pigmentiphaga</taxon>
    </lineage>
</organism>
<keyword evidence="2 5" id="KW-0812">Transmembrane</keyword>
<evidence type="ECO:0000313" key="7">
    <source>
        <dbReference type="Proteomes" id="UP001501671"/>
    </source>
</evidence>
<evidence type="ECO:0000256" key="1">
    <source>
        <dbReference type="ARBA" id="ARBA00004141"/>
    </source>
</evidence>
<evidence type="ECO:0000313" key="6">
    <source>
        <dbReference type="EMBL" id="GAA4328317.1"/>
    </source>
</evidence>
<sequence length="267" mass="29373">MPVDPRSPYSPSAVSVSVASQGLDGVARAFGRAVVSQFRPPMLLALLLPLLAALVGAFVLIWLFWTPLSDWLRDSVFSSPVFGNIDGLLIAVGIASIKLWLVPLAAALILLPLSGILGLVVAAVGVMPLVLRHLEQRDYPGLRRQGRGALAAGIWNALWVTTAFVLGWFFTLPLWLLPPLAVLLPIFWWSFAFTRMLRFDALADHASPAERKVLIARHNKGFWMLGLICALINLLPPAWFLLPVFSALLFSHFALEGLRRLRSETIQ</sequence>
<protein>
    <submittedName>
        <fullName evidence="6">EI24 domain-containing protein</fullName>
    </submittedName>
</protein>
<feature type="transmembrane region" description="Helical" evidence="5">
    <location>
        <begin position="77"/>
        <end position="101"/>
    </location>
</feature>
<dbReference type="Proteomes" id="UP001501671">
    <property type="component" value="Unassembled WGS sequence"/>
</dbReference>
<evidence type="ECO:0000256" key="4">
    <source>
        <dbReference type="ARBA" id="ARBA00023136"/>
    </source>
</evidence>
<keyword evidence="3 5" id="KW-1133">Transmembrane helix</keyword>
<dbReference type="EMBL" id="BAABFO010000005">
    <property type="protein sequence ID" value="GAA4328317.1"/>
    <property type="molecule type" value="Genomic_DNA"/>
</dbReference>
<feature type="transmembrane region" description="Helical" evidence="5">
    <location>
        <begin position="176"/>
        <end position="193"/>
    </location>
</feature>
<feature type="transmembrane region" description="Helical" evidence="5">
    <location>
        <begin position="107"/>
        <end position="131"/>
    </location>
</feature>
<comment type="caution">
    <text evidence="6">The sequence shown here is derived from an EMBL/GenBank/DDBJ whole genome shotgun (WGS) entry which is preliminary data.</text>
</comment>
<reference evidence="7" key="1">
    <citation type="journal article" date="2019" name="Int. J. Syst. Evol. Microbiol.">
        <title>The Global Catalogue of Microorganisms (GCM) 10K type strain sequencing project: providing services to taxonomists for standard genome sequencing and annotation.</title>
        <authorList>
            <consortium name="The Broad Institute Genomics Platform"/>
            <consortium name="The Broad Institute Genome Sequencing Center for Infectious Disease"/>
            <person name="Wu L."/>
            <person name="Ma J."/>
        </authorList>
    </citation>
    <scope>NUCLEOTIDE SEQUENCE [LARGE SCALE GENOMIC DNA]</scope>
    <source>
        <strain evidence="7">JCM 17666</strain>
    </source>
</reference>
<feature type="transmembrane region" description="Helical" evidence="5">
    <location>
        <begin position="152"/>
        <end position="170"/>
    </location>
</feature>
<dbReference type="InterPro" id="IPR059112">
    <property type="entry name" value="CysZ/EI24"/>
</dbReference>
<name>A0ABP8GQ82_9BURK</name>
<gene>
    <name evidence="6" type="ORF">GCM10023144_14010</name>
</gene>
<proteinExistence type="predicted"/>
<dbReference type="Pfam" id="PF07264">
    <property type="entry name" value="EI24"/>
    <property type="match status" value="1"/>
</dbReference>
<keyword evidence="4 5" id="KW-0472">Membrane</keyword>
<evidence type="ECO:0000256" key="2">
    <source>
        <dbReference type="ARBA" id="ARBA00022692"/>
    </source>
</evidence>
<accession>A0ABP8GQ82</accession>
<feature type="transmembrane region" description="Helical" evidence="5">
    <location>
        <begin position="42"/>
        <end position="65"/>
    </location>
</feature>